<dbReference type="VEuPathDB" id="FungiDB:EYZ11_007797"/>
<dbReference type="PANTHER" id="PTHR43008:SF8">
    <property type="entry name" value="BENZIL REDUCTASE ((S)-BENZOIN FORMING) IRC24"/>
    <property type="match status" value="1"/>
</dbReference>
<dbReference type="OrthoDB" id="1933717at2759"/>
<comment type="similarity">
    <text evidence="1">Belongs to the short-chain dehydrogenases/reductases (SDR) family.</text>
</comment>
<dbReference type="EMBL" id="QUQM01000005">
    <property type="protein sequence ID" value="KAA8642877.1"/>
    <property type="molecule type" value="Genomic_DNA"/>
</dbReference>
<evidence type="ECO:0008006" key="5">
    <source>
        <dbReference type="Google" id="ProtNLM"/>
    </source>
</evidence>
<dbReference type="GO" id="GO:0050664">
    <property type="term" value="F:oxidoreductase activity, acting on NAD(P)H, oxygen as acceptor"/>
    <property type="evidence" value="ECO:0007669"/>
    <property type="project" value="TreeGrafter"/>
</dbReference>
<protein>
    <recommendedName>
        <fullName evidence="5">NAD(P)-binding protein</fullName>
    </recommendedName>
</protein>
<accession>A0A5M9MJ74</accession>
<dbReference type="GO" id="GO:0016616">
    <property type="term" value="F:oxidoreductase activity, acting on the CH-OH group of donors, NAD or NADP as acceptor"/>
    <property type="evidence" value="ECO:0007669"/>
    <property type="project" value="UniProtKB-ARBA"/>
</dbReference>
<organism evidence="3 4">
    <name type="scientific">Aspergillus tanneri</name>
    <dbReference type="NCBI Taxonomy" id="1220188"/>
    <lineage>
        <taxon>Eukaryota</taxon>
        <taxon>Fungi</taxon>
        <taxon>Dikarya</taxon>
        <taxon>Ascomycota</taxon>
        <taxon>Pezizomycotina</taxon>
        <taxon>Eurotiomycetes</taxon>
        <taxon>Eurotiomycetidae</taxon>
        <taxon>Eurotiales</taxon>
        <taxon>Aspergillaceae</taxon>
        <taxon>Aspergillus</taxon>
        <taxon>Aspergillus subgen. Circumdati</taxon>
    </lineage>
</organism>
<evidence type="ECO:0000256" key="1">
    <source>
        <dbReference type="ARBA" id="ARBA00006484"/>
    </source>
</evidence>
<sequence>MASKLILVTGANSGIGFQIVRALYDSKQAYNILVGGRSLEKAQVSSSIQIDIENDASIQSAFTEVQSKFGKLDALINNAGAQFDRSLAAGNLTVQEAWNQSWNVNTVGTQVLTSTFMPLLLQSPDPRLLFLTSGTSTLDNTALTANHNPPNGWPKSGISFAAYRSAKCGLNMLMREWYRMLREDGVKVWAISPGLLGTGISRDPEILEMGLVIRRLRVLLFEVC</sequence>
<dbReference type="Gene3D" id="3.40.50.720">
    <property type="entry name" value="NAD(P)-binding Rossmann-like Domain"/>
    <property type="match status" value="1"/>
</dbReference>
<dbReference type="InterPro" id="IPR036291">
    <property type="entry name" value="NAD(P)-bd_dom_sf"/>
</dbReference>
<dbReference type="Pfam" id="PF00106">
    <property type="entry name" value="adh_short"/>
    <property type="match status" value="2"/>
</dbReference>
<evidence type="ECO:0000256" key="2">
    <source>
        <dbReference type="ARBA" id="ARBA00023002"/>
    </source>
</evidence>
<reference evidence="3 4" key="1">
    <citation type="submission" date="2019-08" db="EMBL/GenBank/DDBJ databases">
        <title>The genome sequence of a newly discovered highly antifungal drug resistant Aspergillus species, Aspergillus tanneri NIH 1004.</title>
        <authorList>
            <person name="Mounaud S."/>
            <person name="Singh I."/>
            <person name="Joardar V."/>
            <person name="Pakala S."/>
            <person name="Pakala S."/>
            <person name="Venepally P."/>
            <person name="Chung J.K."/>
            <person name="Losada L."/>
            <person name="Nierman W.C."/>
        </authorList>
    </citation>
    <scope>NUCLEOTIDE SEQUENCE [LARGE SCALE GENOMIC DNA]</scope>
    <source>
        <strain evidence="3 4">NIH1004</strain>
    </source>
</reference>
<dbReference type="GeneID" id="54332335"/>
<dbReference type="SUPFAM" id="SSF51735">
    <property type="entry name" value="NAD(P)-binding Rossmann-fold domains"/>
    <property type="match status" value="1"/>
</dbReference>
<name>A0A5M9MJ74_9EURO</name>
<dbReference type="PANTHER" id="PTHR43008">
    <property type="entry name" value="BENZIL REDUCTASE"/>
    <property type="match status" value="1"/>
</dbReference>
<evidence type="ECO:0000313" key="3">
    <source>
        <dbReference type="EMBL" id="KAA8642877.1"/>
    </source>
</evidence>
<dbReference type="Proteomes" id="UP000324241">
    <property type="component" value="Unassembled WGS sequence"/>
</dbReference>
<dbReference type="InterPro" id="IPR002347">
    <property type="entry name" value="SDR_fam"/>
</dbReference>
<proteinExistence type="inferred from homology"/>
<dbReference type="RefSeq" id="XP_033422239.1">
    <property type="nucleotide sequence ID" value="XM_033574221.1"/>
</dbReference>
<comment type="caution">
    <text evidence="3">The sequence shown here is derived from an EMBL/GenBank/DDBJ whole genome shotgun (WGS) entry which is preliminary data.</text>
</comment>
<dbReference type="PRINTS" id="PR00081">
    <property type="entry name" value="GDHRDH"/>
</dbReference>
<dbReference type="AlphaFoldDB" id="A0A5M9MJ74"/>
<keyword evidence="2" id="KW-0560">Oxidoreductase</keyword>
<gene>
    <name evidence="3" type="ORF">ATNIH1004_009633</name>
</gene>
<evidence type="ECO:0000313" key="4">
    <source>
        <dbReference type="Proteomes" id="UP000324241"/>
    </source>
</evidence>